<protein>
    <submittedName>
        <fullName evidence="2">Uncharacterized protein</fullName>
    </submittedName>
</protein>
<evidence type="ECO:0000256" key="1">
    <source>
        <dbReference type="SAM" id="MobiDB-lite"/>
    </source>
</evidence>
<dbReference type="Proteomes" id="UP001175001">
    <property type="component" value="Unassembled WGS sequence"/>
</dbReference>
<comment type="caution">
    <text evidence="2">The sequence shown here is derived from an EMBL/GenBank/DDBJ whole genome shotgun (WGS) entry which is preliminary data.</text>
</comment>
<keyword evidence="3" id="KW-1185">Reference proteome</keyword>
<dbReference type="AlphaFoldDB" id="A0AA40CQM5"/>
<proteinExistence type="predicted"/>
<dbReference type="EMBL" id="JAUJDW010000045">
    <property type="protein sequence ID" value="KAK0647721.1"/>
    <property type="molecule type" value="Genomic_DNA"/>
</dbReference>
<name>A0AA40CQM5_9PEZI</name>
<feature type="compositionally biased region" description="Low complexity" evidence="1">
    <location>
        <begin position="120"/>
        <end position="130"/>
    </location>
</feature>
<gene>
    <name evidence="2" type="ORF">DIS24_g7486</name>
</gene>
<evidence type="ECO:0000313" key="3">
    <source>
        <dbReference type="Proteomes" id="UP001175001"/>
    </source>
</evidence>
<feature type="region of interest" description="Disordered" evidence="1">
    <location>
        <begin position="110"/>
        <end position="130"/>
    </location>
</feature>
<feature type="region of interest" description="Disordered" evidence="1">
    <location>
        <begin position="1"/>
        <end position="45"/>
    </location>
</feature>
<feature type="compositionally biased region" description="Pro residues" evidence="1">
    <location>
        <begin position="29"/>
        <end position="38"/>
    </location>
</feature>
<reference evidence="2" key="1">
    <citation type="submission" date="2023-06" db="EMBL/GenBank/DDBJ databases">
        <title>Multi-omics analyses reveal the molecular pathogenesis toolkit of Lasiodiplodia hormozganensis, a cross-kingdom pathogen.</title>
        <authorList>
            <person name="Felix C."/>
            <person name="Meneses R."/>
            <person name="Goncalves M.F.M."/>
            <person name="Tilleman L."/>
            <person name="Duarte A.S."/>
            <person name="Jorrin-Novo J.V."/>
            <person name="Van De Peer Y."/>
            <person name="Deforce D."/>
            <person name="Van Nieuwerburgh F."/>
            <person name="Esteves A.C."/>
            <person name="Alves A."/>
        </authorList>
    </citation>
    <scope>NUCLEOTIDE SEQUENCE</scope>
    <source>
        <strain evidence="2">CBS 339.90</strain>
    </source>
</reference>
<evidence type="ECO:0000313" key="2">
    <source>
        <dbReference type="EMBL" id="KAK0647721.1"/>
    </source>
</evidence>
<organism evidence="2 3">
    <name type="scientific">Lasiodiplodia hormozganensis</name>
    <dbReference type="NCBI Taxonomy" id="869390"/>
    <lineage>
        <taxon>Eukaryota</taxon>
        <taxon>Fungi</taxon>
        <taxon>Dikarya</taxon>
        <taxon>Ascomycota</taxon>
        <taxon>Pezizomycotina</taxon>
        <taxon>Dothideomycetes</taxon>
        <taxon>Dothideomycetes incertae sedis</taxon>
        <taxon>Botryosphaeriales</taxon>
        <taxon>Botryosphaeriaceae</taxon>
        <taxon>Lasiodiplodia</taxon>
    </lineage>
</organism>
<feature type="compositionally biased region" description="Basic and acidic residues" evidence="1">
    <location>
        <begin position="1"/>
        <end position="16"/>
    </location>
</feature>
<accession>A0AA40CQM5</accession>
<sequence>MSSEHTADPAPHDRDIPSSQSDRAAADPPLQPAPPPDPGAAAAPYLPPVRTFRQAFQSHSGHRGLTIWQSRWIHARPPLSFQVYLTFDVDSWTTWQIEAFAETLWYQCTPPPPTTEEEWQQQQQQQPPQQLPQLLAHEPHSLPIRLDITILGPVADWLRNVTCMQNYRMTRHLDSLRVDNGADWLWPVSPSCRGPNGVQYEGFLINILDPAYLVTGGLNLVFFDAMAGTEHAADQELDALVWVPAVPTECDGNLWTRELCRVWETMSMVKEWNDAFYEALGVGKEEEENREVASSVC</sequence>